<keyword evidence="3" id="KW-1185">Reference proteome</keyword>
<organism evidence="2 3">
    <name type="scientific">[Mycobacterium] fortunisiensis</name>
    <dbReference type="NCBI Taxonomy" id="2600579"/>
    <lineage>
        <taxon>Bacteria</taxon>
        <taxon>Bacillati</taxon>
        <taxon>Actinomycetota</taxon>
        <taxon>Actinomycetes</taxon>
        <taxon>Mycobacteriales</taxon>
        <taxon>Mycobacteriaceae</taxon>
        <taxon>Mycolicibacterium</taxon>
    </lineage>
</organism>
<comment type="caution">
    <text evidence="2">The sequence shown here is derived from an EMBL/GenBank/DDBJ whole genome shotgun (WGS) entry which is preliminary data.</text>
</comment>
<sequence>MIAETARDLTAEWVSAALSTTGEAVTVAAVAAERVGTGQMGTTYRLLLDYADGAAGPSRLIAKLAAENPDVRALVADGYRKEVTFYQTLAPTVAVRAPSCRYAAISPDATTFTLLLEDLDPATPGVQARGCTVDQAESALLNVAKLHGPRWNDQTLLDDGLQFYGATADFVAQLQAGATEAFIEYFGDRLEPGAATTLRTAAEQSAAWLKSRQEPFAPLHGDYRLDNLMFSAGADVVAVDWQTLSLGPAARDVAYFLGTSLDVDLRRREEQRLVGRYHDELIRQGVGGYSAERCFDDYRLGQLQAPMITTLGCMYSPGERSADIDEMFLTMANRSCAAIADLQSFDLVG</sequence>
<evidence type="ECO:0000259" key="1">
    <source>
        <dbReference type="SMART" id="SM00587"/>
    </source>
</evidence>
<evidence type="ECO:0000313" key="2">
    <source>
        <dbReference type="EMBL" id="MBU9763459.1"/>
    </source>
</evidence>
<dbReference type="Proteomes" id="UP000812982">
    <property type="component" value="Unassembled WGS sequence"/>
</dbReference>
<protein>
    <submittedName>
        <fullName evidence="2">Phosphotransferase</fullName>
    </submittedName>
</protein>
<dbReference type="SMART" id="SM00587">
    <property type="entry name" value="CHK"/>
    <property type="match status" value="1"/>
</dbReference>
<feature type="domain" description="CHK kinase-like" evidence="1">
    <location>
        <begin position="114"/>
        <end position="287"/>
    </location>
</feature>
<accession>A0ABS6KIW6</accession>
<gene>
    <name evidence="2" type="ORF">FR943_06330</name>
</gene>
<dbReference type="PANTHER" id="PTHR11012:SF30">
    <property type="entry name" value="PROTEIN KINASE-LIKE DOMAIN-CONTAINING"/>
    <property type="match status" value="1"/>
</dbReference>
<dbReference type="RefSeq" id="WP_217155496.1">
    <property type="nucleotide sequence ID" value="NZ_VOMB01000009.1"/>
</dbReference>
<evidence type="ECO:0000313" key="3">
    <source>
        <dbReference type="Proteomes" id="UP000812982"/>
    </source>
</evidence>
<name>A0ABS6KIW6_9MYCO</name>
<dbReference type="PANTHER" id="PTHR11012">
    <property type="entry name" value="PROTEIN KINASE-LIKE DOMAIN-CONTAINING"/>
    <property type="match status" value="1"/>
</dbReference>
<dbReference type="EMBL" id="VOMB01000009">
    <property type="protein sequence ID" value="MBU9763459.1"/>
    <property type="molecule type" value="Genomic_DNA"/>
</dbReference>
<dbReference type="Pfam" id="PF02958">
    <property type="entry name" value="EcKL"/>
    <property type="match status" value="1"/>
</dbReference>
<reference evidence="2 3" key="1">
    <citation type="journal article" date="2021" name="Sci. Rep.">
        <title>Phenotypic and genomic hallmarks of a novel, potentially pathogenic rapidly growing Mycobacterium species related to the Mycobacterium fortuitum complex.</title>
        <authorList>
            <person name="Gharbi R."/>
            <person name="Khanna V."/>
            <person name="Frigui W."/>
            <person name="Mhenni B."/>
            <person name="Brosch R."/>
            <person name="Mardassi H."/>
        </authorList>
    </citation>
    <scope>NUCLEOTIDE SEQUENCE [LARGE SCALE GENOMIC DNA]</scope>
    <source>
        <strain evidence="2 3">TNTM28</strain>
    </source>
</reference>
<proteinExistence type="predicted"/>
<dbReference type="InterPro" id="IPR004119">
    <property type="entry name" value="EcKL"/>
</dbReference>
<dbReference type="InterPro" id="IPR015897">
    <property type="entry name" value="CHK_kinase-like"/>
</dbReference>